<organism evidence="1 2">
    <name type="scientific">Candidatus Woesebacteria bacterium RIFCSPHIGHO2_12_FULL_41_24</name>
    <dbReference type="NCBI Taxonomy" id="1802510"/>
    <lineage>
        <taxon>Bacteria</taxon>
        <taxon>Candidatus Woeseibacteriota</taxon>
    </lineage>
</organism>
<evidence type="ECO:0000313" key="2">
    <source>
        <dbReference type="Proteomes" id="UP000178603"/>
    </source>
</evidence>
<dbReference type="Proteomes" id="UP000178603">
    <property type="component" value="Unassembled WGS sequence"/>
</dbReference>
<reference evidence="1 2" key="1">
    <citation type="journal article" date="2016" name="Nat. Commun.">
        <title>Thousands of microbial genomes shed light on interconnected biogeochemical processes in an aquifer system.</title>
        <authorList>
            <person name="Anantharaman K."/>
            <person name="Brown C.T."/>
            <person name="Hug L.A."/>
            <person name="Sharon I."/>
            <person name="Castelle C.J."/>
            <person name="Probst A.J."/>
            <person name="Thomas B.C."/>
            <person name="Singh A."/>
            <person name="Wilkins M.J."/>
            <person name="Karaoz U."/>
            <person name="Brodie E.L."/>
            <person name="Williams K.H."/>
            <person name="Hubbard S.S."/>
            <person name="Banfield J.F."/>
        </authorList>
    </citation>
    <scope>NUCLEOTIDE SEQUENCE [LARGE SCALE GENOMIC DNA]</scope>
</reference>
<sequence>MGTLGTFACGIKAAVNYAVFFYDPQKKVIAFRFVKQHEKGVFKLTKERSAATVSVLSFIKANKLNRKNFLGWYDREKVSIPEIGEVYVLQLDKK</sequence>
<dbReference type="AlphaFoldDB" id="A0A1F8ATN0"/>
<dbReference type="EMBL" id="MGGW01000005">
    <property type="protein sequence ID" value="OGM55092.1"/>
    <property type="molecule type" value="Genomic_DNA"/>
</dbReference>
<gene>
    <name evidence="1" type="ORF">A3E44_04195</name>
</gene>
<protein>
    <submittedName>
        <fullName evidence="1">Uncharacterized protein</fullName>
    </submittedName>
</protein>
<evidence type="ECO:0000313" key="1">
    <source>
        <dbReference type="EMBL" id="OGM55092.1"/>
    </source>
</evidence>
<accession>A0A1F8ATN0</accession>
<name>A0A1F8ATN0_9BACT</name>
<comment type="caution">
    <text evidence="1">The sequence shown here is derived from an EMBL/GenBank/DDBJ whole genome shotgun (WGS) entry which is preliminary data.</text>
</comment>
<proteinExistence type="predicted"/>